<dbReference type="Gene3D" id="3.90.226.10">
    <property type="entry name" value="2-enoyl-CoA Hydratase, Chain A, domain 1"/>
    <property type="match status" value="1"/>
</dbReference>
<reference evidence="5" key="1">
    <citation type="submission" date="2014-11" db="EMBL/GenBank/DDBJ databases">
        <authorList>
            <person name="Amaro Gonzalez C."/>
        </authorList>
    </citation>
    <scope>NUCLEOTIDE SEQUENCE</scope>
</reference>
<proteinExistence type="predicted"/>
<comment type="subcellular location">
    <subcellularLocation>
        <location evidence="1">Peroxisome</location>
    </subcellularLocation>
</comment>
<dbReference type="EMBL" id="GBXM01023333">
    <property type="protein sequence ID" value="JAH85244.1"/>
    <property type="molecule type" value="Transcribed_RNA"/>
</dbReference>
<evidence type="ECO:0000256" key="1">
    <source>
        <dbReference type="ARBA" id="ARBA00004275"/>
    </source>
</evidence>
<name>A0A0E9W4G6_ANGAN</name>
<dbReference type="InterPro" id="IPR051053">
    <property type="entry name" value="ECH/Chromodomain_protein"/>
</dbReference>
<sequence length="123" mass="13820">MWSMQQSGRRSTHPSASWDKSPEGCSSYTFPKMMGAAKASEMLLFNKKLTAAEACERGLVTEVFPDSSFQTEVWTRLKAYAQLPPNSLALSKQLIRMVEKDDSMRSTTRRWSGWWSAGCLTSA</sequence>
<dbReference type="GO" id="GO:0004165">
    <property type="term" value="F:delta(3)-delta(2)-enoyl-CoA isomerase activity"/>
    <property type="evidence" value="ECO:0007669"/>
    <property type="project" value="UniProtKB-ARBA"/>
</dbReference>
<dbReference type="PANTHER" id="PTHR43684:SF1">
    <property type="entry name" value="ENOYL-COA DELTA ISOMERASE 2"/>
    <property type="match status" value="1"/>
</dbReference>
<dbReference type="GO" id="GO:0005739">
    <property type="term" value="C:mitochondrion"/>
    <property type="evidence" value="ECO:0007669"/>
    <property type="project" value="TreeGrafter"/>
</dbReference>
<accession>A0A0E9W4G6</accession>
<feature type="compositionally biased region" description="Polar residues" evidence="4">
    <location>
        <begin position="1"/>
        <end position="15"/>
    </location>
</feature>
<keyword evidence="2" id="KW-0576">Peroxisome</keyword>
<keyword evidence="3" id="KW-0413">Isomerase</keyword>
<reference evidence="5" key="2">
    <citation type="journal article" date="2015" name="Fish Shellfish Immunol.">
        <title>Early steps in the European eel (Anguilla anguilla)-Vibrio vulnificus interaction in the gills: Role of the RtxA13 toxin.</title>
        <authorList>
            <person name="Callol A."/>
            <person name="Pajuelo D."/>
            <person name="Ebbesson L."/>
            <person name="Teles M."/>
            <person name="MacKenzie S."/>
            <person name="Amaro C."/>
        </authorList>
    </citation>
    <scope>NUCLEOTIDE SEQUENCE</scope>
</reference>
<dbReference type="AlphaFoldDB" id="A0A0E9W4G6"/>
<evidence type="ECO:0000256" key="3">
    <source>
        <dbReference type="ARBA" id="ARBA00023235"/>
    </source>
</evidence>
<evidence type="ECO:0000313" key="5">
    <source>
        <dbReference type="EMBL" id="JAH85244.1"/>
    </source>
</evidence>
<evidence type="ECO:0000256" key="4">
    <source>
        <dbReference type="SAM" id="MobiDB-lite"/>
    </source>
</evidence>
<evidence type="ECO:0000256" key="2">
    <source>
        <dbReference type="ARBA" id="ARBA00023140"/>
    </source>
</evidence>
<feature type="region of interest" description="Disordered" evidence="4">
    <location>
        <begin position="1"/>
        <end position="24"/>
    </location>
</feature>
<dbReference type="PANTHER" id="PTHR43684">
    <property type="match status" value="1"/>
</dbReference>
<dbReference type="Pfam" id="PF00378">
    <property type="entry name" value="ECH_1"/>
    <property type="match status" value="1"/>
</dbReference>
<dbReference type="InterPro" id="IPR001753">
    <property type="entry name" value="Enoyl-CoA_hydra/iso"/>
</dbReference>
<dbReference type="GO" id="GO:0005777">
    <property type="term" value="C:peroxisome"/>
    <property type="evidence" value="ECO:0007669"/>
    <property type="project" value="UniProtKB-SubCell"/>
</dbReference>
<organism evidence="5">
    <name type="scientific">Anguilla anguilla</name>
    <name type="common">European freshwater eel</name>
    <name type="synonym">Muraena anguilla</name>
    <dbReference type="NCBI Taxonomy" id="7936"/>
    <lineage>
        <taxon>Eukaryota</taxon>
        <taxon>Metazoa</taxon>
        <taxon>Chordata</taxon>
        <taxon>Craniata</taxon>
        <taxon>Vertebrata</taxon>
        <taxon>Euteleostomi</taxon>
        <taxon>Actinopterygii</taxon>
        <taxon>Neopterygii</taxon>
        <taxon>Teleostei</taxon>
        <taxon>Anguilliformes</taxon>
        <taxon>Anguillidae</taxon>
        <taxon>Anguilla</taxon>
    </lineage>
</organism>
<dbReference type="SUPFAM" id="SSF52096">
    <property type="entry name" value="ClpP/crotonase"/>
    <property type="match status" value="1"/>
</dbReference>
<protein>
    <submittedName>
        <fullName evidence="5">Uncharacterized protein</fullName>
    </submittedName>
</protein>
<dbReference type="InterPro" id="IPR029045">
    <property type="entry name" value="ClpP/crotonase-like_dom_sf"/>
</dbReference>